<evidence type="ECO:0000313" key="3">
    <source>
        <dbReference type="Proteomes" id="UP000053690"/>
    </source>
</evidence>
<evidence type="ECO:0000259" key="1">
    <source>
        <dbReference type="Pfam" id="PF01979"/>
    </source>
</evidence>
<dbReference type="EMBL" id="LQBP01000013">
    <property type="protein sequence ID" value="KUJ77087.1"/>
    <property type="molecule type" value="Genomic_DNA"/>
</dbReference>
<dbReference type="InterPro" id="IPR011059">
    <property type="entry name" value="Metal-dep_hydrolase_composite"/>
</dbReference>
<dbReference type="PANTHER" id="PTHR43135">
    <property type="entry name" value="ALPHA-D-RIBOSE 1-METHYLPHOSPHONATE 5-TRIPHOSPHATE DIPHOSPHATASE"/>
    <property type="match status" value="1"/>
</dbReference>
<proteinExistence type="predicted"/>
<keyword evidence="3" id="KW-1185">Reference proteome</keyword>
<dbReference type="InterPro" id="IPR006680">
    <property type="entry name" value="Amidohydro-rel"/>
</dbReference>
<dbReference type="InterPro" id="IPR032466">
    <property type="entry name" value="Metal_Hydrolase"/>
</dbReference>
<comment type="caution">
    <text evidence="2">The sequence shown here is derived from an EMBL/GenBank/DDBJ whole genome shotgun (WGS) entry which is preliminary data.</text>
</comment>
<dbReference type="SUPFAM" id="SSF51556">
    <property type="entry name" value="Metallo-dependent hydrolases"/>
    <property type="match status" value="1"/>
</dbReference>
<accession>A0A0X3TMU2</accession>
<reference evidence="3" key="1">
    <citation type="submission" date="2015-12" db="EMBL/GenBank/DDBJ databases">
        <authorList>
            <person name="Zhang G."/>
            <person name="Stingl U."/>
        </authorList>
    </citation>
    <scope>NUCLEOTIDE SEQUENCE [LARGE SCALE GENOMIC DNA]</scope>
    <source>
        <strain evidence="3">ZGT108</strain>
    </source>
</reference>
<dbReference type="STRING" id="1685378.AVO44_18765"/>
<gene>
    <name evidence="2" type="ORF">AVO44_18765</name>
</gene>
<dbReference type="GO" id="GO:0016810">
    <property type="term" value="F:hydrolase activity, acting on carbon-nitrogen (but not peptide) bonds"/>
    <property type="evidence" value="ECO:0007669"/>
    <property type="project" value="InterPro"/>
</dbReference>
<dbReference type="SUPFAM" id="SSF51338">
    <property type="entry name" value="Composite domain of metallo-dependent hydrolases"/>
    <property type="match status" value="1"/>
</dbReference>
<dbReference type="Gene3D" id="3.20.20.140">
    <property type="entry name" value="Metal-dependent hydrolases"/>
    <property type="match status" value="1"/>
</dbReference>
<dbReference type="PANTHER" id="PTHR43135:SF3">
    <property type="entry name" value="ALPHA-D-RIBOSE 1-METHYLPHOSPHONATE 5-TRIPHOSPHATE DIPHOSPHATASE"/>
    <property type="match status" value="1"/>
</dbReference>
<organism evidence="2 3">
    <name type="scientific">Ruegeria profundi</name>
    <dbReference type="NCBI Taxonomy" id="1685378"/>
    <lineage>
        <taxon>Bacteria</taxon>
        <taxon>Pseudomonadati</taxon>
        <taxon>Pseudomonadota</taxon>
        <taxon>Alphaproteobacteria</taxon>
        <taxon>Rhodobacterales</taxon>
        <taxon>Roseobacteraceae</taxon>
        <taxon>Ruegeria</taxon>
    </lineage>
</organism>
<protein>
    <recommendedName>
        <fullName evidence="1">Amidohydrolase-related domain-containing protein</fullName>
    </recommendedName>
</protein>
<evidence type="ECO:0000313" key="2">
    <source>
        <dbReference type="EMBL" id="KUJ77087.1"/>
    </source>
</evidence>
<feature type="domain" description="Amidohydrolase-related" evidence="1">
    <location>
        <begin position="65"/>
        <end position="420"/>
    </location>
</feature>
<dbReference type="Proteomes" id="UP000053690">
    <property type="component" value="Unassembled WGS sequence"/>
</dbReference>
<dbReference type="Pfam" id="PF01979">
    <property type="entry name" value="Amidohydro_1"/>
    <property type="match status" value="1"/>
</dbReference>
<name>A0A0X3TMU2_9RHOB</name>
<dbReference type="InterPro" id="IPR051781">
    <property type="entry name" value="Metallo-dep_Hydrolase"/>
</dbReference>
<dbReference type="Gene3D" id="2.30.40.10">
    <property type="entry name" value="Urease, subunit C, domain 1"/>
    <property type="match status" value="1"/>
</dbReference>
<dbReference type="AlphaFoldDB" id="A0A0X3TMU2"/>
<sequence>MTTAAVAQEEAPARTLFTNVNIYDGVTPKLVMDAHVLVEGNLIAEVSTDPIDAAGATVIDGGGRTLTPGLSDMHVHLQLVTAAPSLEFMRAQEVHLRMVPIAEDMLMRGFTTVRDACGNTHGLRETINDGTLIGPRIISSGACIGGWSSHADFMADTSVKGQTNVEAIGFSSIADGPDEIREAIRREMRQGASFIKLMIGGGIASTYDPLDVTTMSLEEIEAAVDETERWGTYATAHINTDASVGLALDAGMRTFEHLLLTSPEMMARVKEEVEIYSIQTAVVDGLGSNPVFVTPAAVAKAQFVEANASKAFEAAKALDIPMSFGVDSYGSLEAFRFNSQAITVRKNLFSNDVILEMMFQNNRKLMEMSGARLPYRDGPLAIIEPGAYADILLVDGDPTEDVAVFSDWENNIDLVMKDGVIYRAELAE</sequence>